<keyword evidence="2 7" id="KW-0808">Transferase</keyword>
<dbReference type="InterPro" id="IPR050076">
    <property type="entry name" value="ArchSynthase1/Queuine_TRR"/>
</dbReference>
<dbReference type="HAMAP" id="MF_00168">
    <property type="entry name" value="Q_tRNA_Tgt"/>
    <property type="match status" value="1"/>
</dbReference>
<keyword evidence="5" id="KW-0862">Zinc</keyword>
<feature type="region of interest" description="RNA binding; important for wobble base 34 recognition" evidence="7">
    <location>
        <begin position="298"/>
        <end position="302"/>
    </location>
</feature>
<comment type="caution">
    <text evidence="9">The sequence shown here is derived from an EMBL/GenBank/DDBJ whole genome shotgun (WGS) entry which is preliminary data.</text>
</comment>
<keyword evidence="10" id="KW-1185">Reference proteome</keyword>
<feature type="binding site" evidence="7">
    <location>
        <position position="243"/>
    </location>
    <ligand>
        <name>substrate</name>
    </ligand>
</feature>
<evidence type="ECO:0000256" key="5">
    <source>
        <dbReference type="ARBA" id="ARBA00022833"/>
    </source>
</evidence>
<evidence type="ECO:0000256" key="7">
    <source>
        <dbReference type="HAMAP-Rule" id="MF_00168"/>
    </source>
</evidence>
<dbReference type="Gene3D" id="3.20.20.105">
    <property type="entry name" value="Queuine tRNA-ribosyltransferase-like"/>
    <property type="match status" value="1"/>
</dbReference>
<dbReference type="EMBL" id="JQBP01000003">
    <property type="protein sequence ID" value="KRN75065.1"/>
    <property type="molecule type" value="Genomic_DNA"/>
</dbReference>
<dbReference type="GO" id="GO:0008616">
    <property type="term" value="P:tRNA queuosine(34) biosynthetic process"/>
    <property type="evidence" value="ECO:0007669"/>
    <property type="project" value="UniProtKB-UniRule"/>
</dbReference>
<reference evidence="9 10" key="1">
    <citation type="journal article" date="2015" name="Genome Announc.">
        <title>Expanding the biotechnology potential of lactobacilli through comparative genomics of 213 strains and associated genera.</title>
        <authorList>
            <person name="Sun Z."/>
            <person name="Harris H.M."/>
            <person name="McCann A."/>
            <person name="Guo C."/>
            <person name="Argimon S."/>
            <person name="Zhang W."/>
            <person name="Yang X."/>
            <person name="Jeffery I.B."/>
            <person name="Cooney J.C."/>
            <person name="Kagawa T.F."/>
            <person name="Liu W."/>
            <person name="Song Y."/>
            <person name="Salvetti E."/>
            <person name="Wrobel A."/>
            <person name="Rasinkangas P."/>
            <person name="Parkhill J."/>
            <person name="Rea M.C."/>
            <person name="O'Sullivan O."/>
            <person name="Ritari J."/>
            <person name="Douillard F.P."/>
            <person name="Paul Ross R."/>
            <person name="Yang R."/>
            <person name="Briner A.E."/>
            <person name="Felis G.E."/>
            <person name="de Vos W.M."/>
            <person name="Barrangou R."/>
            <person name="Klaenhammer T.R."/>
            <person name="Caufield P.W."/>
            <person name="Cui Y."/>
            <person name="Zhang H."/>
            <person name="O'Toole P.W."/>
        </authorList>
    </citation>
    <scope>NUCLEOTIDE SEQUENCE [LARGE SCALE GENOMIC DNA]</scope>
    <source>
        <strain evidence="9 10">DSM 20593</strain>
    </source>
</reference>
<keyword evidence="1 7" id="KW-0328">Glycosyltransferase</keyword>
<evidence type="ECO:0000256" key="4">
    <source>
        <dbReference type="ARBA" id="ARBA00022785"/>
    </source>
</evidence>
<dbReference type="Proteomes" id="UP000051655">
    <property type="component" value="Unassembled WGS sequence"/>
</dbReference>
<dbReference type="STRING" id="1616.IV73_GL000825"/>
<dbReference type="PANTHER" id="PTHR46499">
    <property type="entry name" value="QUEUINE TRNA-RIBOSYLTRANSFERASE"/>
    <property type="match status" value="1"/>
</dbReference>
<organism evidence="9 10">
    <name type="scientific">Weissella kandleri</name>
    <dbReference type="NCBI Taxonomy" id="1616"/>
    <lineage>
        <taxon>Bacteria</taxon>
        <taxon>Bacillati</taxon>
        <taxon>Bacillota</taxon>
        <taxon>Bacilli</taxon>
        <taxon>Lactobacillales</taxon>
        <taxon>Lactobacillaceae</taxon>
        <taxon>Weissella</taxon>
    </lineage>
</organism>
<dbReference type="PATRIC" id="fig|1616.3.peg.845"/>
<comment type="subunit">
    <text evidence="7">Homodimer. Within each dimer, one monomer is responsible for RNA recognition and catalysis, while the other monomer binds to the replacement base PreQ1.</text>
</comment>
<dbReference type="InterPro" id="IPR036511">
    <property type="entry name" value="TGT-like_sf"/>
</dbReference>
<dbReference type="NCBIfam" id="TIGR00449">
    <property type="entry name" value="tgt_general"/>
    <property type="match status" value="1"/>
</dbReference>
<dbReference type="Pfam" id="PF01702">
    <property type="entry name" value="TGT"/>
    <property type="match status" value="1"/>
</dbReference>
<dbReference type="PANTHER" id="PTHR46499:SF1">
    <property type="entry name" value="QUEUINE TRNA-RIBOSYLTRANSFERASE"/>
    <property type="match status" value="1"/>
</dbReference>
<feature type="active site" description="Proton acceptor" evidence="7">
    <location>
        <position position="119"/>
    </location>
</feature>
<comment type="similarity">
    <text evidence="7">Belongs to the queuine tRNA-ribosyltransferase family.</text>
</comment>
<sequence>MQQYSKFDQFLMEKYPLKEEYLNDPDRPVIYELLHVEKHTGARLGRIYTRHGIVHTPMFMPVGTQASVKNVSPRDLEAINTQFILSNTYHLWVRPGDDLIAKAGGLHKFMQWNGPILTDSGGFQVWSLAKNNKISEEGVDFKNHVDGASMFLSPEVAMRIQNNLGSDVMMQLDEAIPYFETYDYVKNSVERTTRWAKRAKIAHARPNDQALFGIIQGAGFKDLRRLSAEGLVDLDLPGYAVGGLSVGESKEEMNRVLDFTVDWMPADKPRYLMGVAAPDSLIDSAIRGIDMFDCVLPTRIARNGSLMTKNGRIVITNGRYKDDFSLIDADTEDYGSQNFTKAYLHHLFKANELLGQNIASVHNLRYLLKLMEEMREAIYNDELIEFREQVLEDYGYNKPNARLF</sequence>
<dbReference type="NCBIfam" id="TIGR00430">
    <property type="entry name" value="Q_tRNA_tgt"/>
    <property type="match status" value="1"/>
</dbReference>
<keyword evidence="4 7" id="KW-0671">Queuosine biosynthesis</keyword>
<evidence type="ECO:0000256" key="2">
    <source>
        <dbReference type="ARBA" id="ARBA00022679"/>
    </source>
</evidence>
<feature type="domain" description="tRNA-guanine(15) transglycosylase-like" evidence="8">
    <location>
        <begin position="41"/>
        <end position="394"/>
    </location>
</feature>
<dbReference type="UniPathway" id="UPA00392"/>
<protein>
    <recommendedName>
        <fullName evidence="7">Queuine tRNA-ribosyltransferase</fullName>
        <ecNumber evidence="7">2.4.2.29</ecNumber>
    </recommendedName>
    <alternativeName>
        <fullName evidence="7">Guanine insertion enzyme</fullName>
    </alternativeName>
    <alternativeName>
        <fullName evidence="7">tRNA-guanine transglycosylase</fullName>
    </alternativeName>
</protein>
<evidence type="ECO:0000313" key="9">
    <source>
        <dbReference type="EMBL" id="KRN75065.1"/>
    </source>
</evidence>
<dbReference type="GO" id="GO:0008479">
    <property type="term" value="F:tRNA-guanosine(34) queuine transglycosylase activity"/>
    <property type="evidence" value="ECO:0007669"/>
    <property type="project" value="UniProtKB-UniRule"/>
</dbReference>
<gene>
    <name evidence="7" type="primary">tgt</name>
    <name evidence="9" type="ORF">IV73_GL000825</name>
</gene>
<comment type="catalytic activity">
    <reaction evidence="6 7">
        <text>7-aminomethyl-7-carbaguanine + guanosine(34) in tRNA = 7-aminomethyl-7-carbaguanosine(34) in tRNA + guanine</text>
        <dbReference type="Rhea" id="RHEA:24104"/>
        <dbReference type="Rhea" id="RHEA-COMP:10341"/>
        <dbReference type="Rhea" id="RHEA-COMP:10342"/>
        <dbReference type="ChEBI" id="CHEBI:16235"/>
        <dbReference type="ChEBI" id="CHEBI:58703"/>
        <dbReference type="ChEBI" id="CHEBI:74269"/>
        <dbReference type="ChEBI" id="CHEBI:82833"/>
        <dbReference type="EC" id="2.4.2.29"/>
    </reaction>
</comment>
<comment type="function">
    <text evidence="7">Catalyzes the base-exchange of a guanine (G) residue with the queuine precursor 7-aminomethyl-7-deazaguanine (PreQ1) at position 34 (anticodon wobble position) in tRNAs with GU(N) anticodons (tRNA-Asp, -Asn, -His and -Tyr). Catalysis occurs through a double-displacement mechanism. The nucleophile active site attacks the C1' of nucleotide 34 to detach the guanine base from the RNA, forming a covalent enzyme-RNA intermediate. The proton acceptor active site deprotonates the incoming PreQ1, allowing a nucleophilic attack on the C1' of the ribose to form the product. After dissociation, two additional enzymatic reactions on the tRNA convert PreQ1 to queuine (Q), resulting in the hypermodified nucleoside queuosine (7-(((4,5-cis-dihydroxy-2-cyclopenten-1-yl)amino)methyl)-7-deazaguanosine).</text>
</comment>
<evidence type="ECO:0000313" key="10">
    <source>
        <dbReference type="Proteomes" id="UP000051655"/>
    </source>
</evidence>
<feature type="binding site" evidence="7">
    <location>
        <begin position="119"/>
        <end position="123"/>
    </location>
    <ligand>
        <name>substrate</name>
    </ligand>
</feature>
<accession>A0A0R2JCL6</accession>
<dbReference type="AlphaFoldDB" id="A0A0R2JCL6"/>
<evidence type="ECO:0000256" key="1">
    <source>
        <dbReference type="ARBA" id="ARBA00022676"/>
    </source>
</evidence>
<dbReference type="InterPro" id="IPR002616">
    <property type="entry name" value="tRNA_ribo_trans-like"/>
</dbReference>
<evidence type="ECO:0000256" key="3">
    <source>
        <dbReference type="ARBA" id="ARBA00022694"/>
    </source>
</evidence>
<dbReference type="FunFam" id="3.20.20.105:FF:000001">
    <property type="entry name" value="Queuine tRNA-ribosyltransferase"/>
    <property type="match status" value="1"/>
</dbReference>
<proteinExistence type="inferred from homology"/>
<dbReference type="OrthoDB" id="9805417at2"/>
<feature type="binding site" evidence="7">
    <location>
        <position position="216"/>
    </location>
    <ligand>
        <name>substrate</name>
    </ligand>
</feature>
<dbReference type="SUPFAM" id="SSF51713">
    <property type="entry name" value="tRNA-guanine transglycosylase"/>
    <property type="match status" value="1"/>
</dbReference>
<dbReference type="GO" id="GO:0005829">
    <property type="term" value="C:cytosol"/>
    <property type="evidence" value="ECO:0007669"/>
    <property type="project" value="TreeGrafter"/>
</dbReference>
<comment type="pathway">
    <text evidence="7">tRNA modification; tRNA-queuosine biosynthesis.</text>
</comment>
<feature type="binding site" evidence="7">
    <location>
        <position position="173"/>
    </location>
    <ligand>
        <name>substrate</name>
    </ligand>
</feature>
<evidence type="ECO:0000256" key="6">
    <source>
        <dbReference type="ARBA" id="ARBA00050112"/>
    </source>
</evidence>
<dbReference type="EC" id="2.4.2.29" evidence="7"/>
<feature type="active site" description="Nucleophile" evidence="7">
    <location>
        <position position="293"/>
    </location>
</feature>
<name>A0A0R2JCL6_9LACO</name>
<keyword evidence="3 7" id="KW-0819">tRNA processing</keyword>
<comment type="caution">
    <text evidence="7">Lacks conserved residue(s) required for the propagation of feature annotation.</text>
</comment>
<evidence type="ECO:0000259" key="8">
    <source>
        <dbReference type="Pfam" id="PF01702"/>
    </source>
</evidence>
<dbReference type="InterPro" id="IPR004803">
    <property type="entry name" value="TGT"/>
</dbReference>